<dbReference type="GO" id="GO:0005789">
    <property type="term" value="C:endoplasmic reticulum membrane"/>
    <property type="evidence" value="ECO:0007669"/>
    <property type="project" value="UniProtKB-SubCell"/>
</dbReference>
<dbReference type="Gramene" id="KRH19125">
    <property type="protein sequence ID" value="KRH19125"/>
    <property type="gene ID" value="GLYMA_13G102300"/>
</dbReference>
<organism evidence="12">
    <name type="scientific">Glycine max</name>
    <name type="common">Soybean</name>
    <name type="synonym">Glycine hispida</name>
    <dbReference type="NCBI Taxonomy" id="3847"/>
    <lineage>
        <taxon>Eukaryota</taxon>
        <taxon>Viridiplantae</taxon>
        <taxon>Streptophyta</taxon>
        <taxon>Embryophyta</taxon>
        <taxon>Tracheophyta</taxon>
        <taxon>Spermatophyta</taxon>
        <taxon>Magnoliopsida</taxon>
        <taxon>eudicotyledons</taxon>
        <taxon>Gunneridae</taxon>
        <taxon>Pentapetalae</taxon>
        <taxon>rosids</taxon>
        <taxon>fabids</taxon>
        <taxon>Fabales</taxon>
        <taxon>Fabaceae</taxon>
        <taxon>Papilionoideae</taxon>
        <taxon>50 kb inversion clade</taxon>
        <taxon>NPAAA clade</taxon>
        <taxon>indigoferoid/millettioid clade</taxon>
        <taxon>Phaseoleae</taxon>
        <taxon>Glycine</taxon>
        <taxon>Glycine subgen. Soja</taxon>
    </lineage>
</organism>
<gene>
    <name evidence="12" type="primary">LOC100812755</name>
    <name evidence="11" type="ORF">GLYMA_13G102300</name>
</gene>
<dbReference type="ExpressionAtlas" id="K7LWR8">
    <property type="expression patterns" value="baseline and differential"/>
</dbReference>
<accession>K7LWR8</accession>
<dbReference type="EMBL" id="CM000846">
    <property type="protein sequence ID" value="KRH19125.1"/>
    <property type="molecule type" value="Genomic_DNA"/>
</dbReference>
<dbReference type="Pfam" id="PF09753">
    <property type="entry name" value="Use1"/>
    <property type="match status" value="1"/>
</dbReference>
<name>K7LWR8_SOYBN</name>
<keyword evidence="5" id="KW-0256">Endoplasmic reticulum</keyword>
<evidence type="ECO:0000256" key="3">
    <source>
        <dbReference type="ARBA" id="ARBA00022448"/>
    </source>
</evidence>
<reference evidence="11 12" key="1">
    <citation type="journal article" date="2010" name="Nature">
        <title>Genome sequence of the palaeopolyploid soybean.</title>
        <authorList>
            <person name="Schmutz J."/>
            <person name="Cannon S.B."/>
            <person name="Schlueter J."/>
            <person name="Ma J."/>
            <person name="Mitros T."/>
            <person name="Nelson W."/>
            <person name="Hyten D.L."/>
            <person name="Song Q."/>
            <person name="Thelen J.J."/>
            <person name="Cheng J."/>
            <person name="Xu D."/>
            <person name="Hellsten U."/>
            <person name="May G.D."/>
            <person name="Yu Y."/>
            <person name="Sakurai T."/>
            <person name="Umezawa T."/>
            <person name="Bhattacharyya M.K."/>
            <person name="Sandhu D."/>
            <person name="Valliyodan B."/>
            <person name="Lindquist E."/>
            <person name="Peto M."/>
            <person name="Grant D."/>
            <person name="Shu S."/>
            <person name="Goodstein D."/>
            <person name="Barry K."/>
            <person name="Futrell-Griggs M."/>
            <person name="Abernathy B."/>
            <person name="Du J."/>
            <person name="Tian Z."/>
            <person name="Zhu L."/>
            <person name="Gill N."/>
            <person name="Joshi T."/>
            <person name="Libault M."/>
            <person name="Sethuraman A."/>
            <person name="Zhang X.-C."/>
            <person name="Shinozaki K."/>
            <person name="Nguyen H.T."/>
            <person name="Wing R.A."/>
            <person name="Cregan P."/>
            <person name="Specht J."/>
            <person name="Grimwood J."/>
            <person name="Rokhsar D."/>
            <person name="Stacey G."/>
            <person name="Shoemaker R.C."/>
            <person name="Jackson S.A."/>
        </authorList>
    </citation>
    <scope>NUCLEOTIDE SEQUENCE [LARGE SCALE GENOMIC DNA]</scope>
    <source>
        <strain evidence="12">cv. Williams 82</strain>
        <tissue evidence="11">Callus</tissue>
    </source>
</reference>
<proteinExistence type="inferred from homology"/>
<dbReference type="PANTHER" id="PTHR13050">
    <property type="entry name" value="USE1-LIKE PROTEIN"/>
    <property type="match status" value="1"/>
</dbReference>
<dbReference type="HOGENOM" id="CLU_066759_1_0_1"/>
<evidence type="ECO:0000256" key="10">
    <source>
        <dbReference type="SAM" id="MobiDB-lite"/>
    </source>
</evidence>
<evidence type="ECO:0000256" key="7">
    <source>
        <dbReference type="ARBA" id="ARBA00022927"/>
    </source>
</evidence>
<keyword evidence="4" id="KW-0812">Transmembrane</keyword>
<keyword evidence="8" id="KW-1133">Transmembrane helix</keyword>
<comment type="similarity">
    <text evidence="2">Belongs to the USE1 family.</text>
</comment>
<dbReference type="GO" id="GO:0016192">
    <property type="term" value="P:vesicle-mediated transport"/>
    <property type="evidence" value="ECO:0007669"/>
    <property type="project" value="UniProtKB-KW"/>
</dbReference>
<feature type="compositionally biased region" description="Basic and acidic residues" evidence="10">
    <location>
        <begin position="119"/>
        <end position="131"/>
    </location>
</feature>
<evidence type="ECO:0000313" key="12">
    <source>
        <dbReference type="EnsemblPlants" id="KRH19125"/>
    </source>
</evidence>
<evidence type="ECO:0000256" key="1">
    <source>
        <dbReference type="ARBA" id="ARBA00004163"/>
    </source>
</evidence>
<reference evidence="11" key="3">
    <citation type="submission" date="2018-07" db="EMBL/GenBank/DDBJ databases">
        <title>WGS assembly of Glycine max.</title>
        <authorList>
            <person name="Schmutz J."/>
            <person name="Cannon S."/>
            <person name="Schlueter J."/>
            <person name="Ma J."/>
            <person name="Mitros T."/>
            <person name="Nelson W."/>
            <person name="Hyten D."/>
            <person name="Song Q."/>
            <person name="Thelen J."/>
            <person name="Cheng J."/>
            <person name="Xu D."/>
            <person name="Hellsten U."/>
            <person name="May G."/>
            <person name="Yu Y."/>
            <person name="Sakurai T."/>
            <person name="Umezawa T."/>
            <person name="Bhattacharyya M."/>
            <person name="Sandhu D."/>
            <person name="Valliyodan B."/>
            <person name="Lindquist E."/>
            <person name="Peto M."/>
            <person name="Grant D."/>
            <person name="Shu S."/>
            <person name="Goodstein D."/>
            <person name="Barry K."/>
            <person name="Futrell-Griggs M."/>
            <person name="Abernathy B."/>
            <person name="Du J."/>
            <person name="Tian Z."/>
            <person name="Zhu L."/>
            <person name="Gill N."/>
            <person name="Joshi T."/>
            <person name="Libault M."/>
            <person name="Sethuraman A."/>
            <person name="Zhang X."/>
            <person name="Shinozaki K."/>
            <person name="Nguyen H."/>
            <person name="Wing R."/>
            <person name="Cregan P."/>
            <person name="Specht J."/>
            <person name="Grimwood J."/>
            <person name="Rokhsar D."/>
            <person name="Stacey G."/>
            <person name="Shoemaker R."/>
            <person name="Jackson S."/>
        </authorList>
    </citation>
    <scope>NUCLEOTIDE SEQUENCE</scope>
    <source>
        <tissue evidence="11">Callus</tissue>
    </source>
</reference>
<evidence type="ECO:0000256" key="2">
    <source>
        <dbReference type="ARBA" id="ARBA00007891"/>
    </source>
</evidence>
<feature type="compositionally biased region" description="Basic and acidic residues" evidence="10">
    <location>
        <begin position="80"/>
        <end position="90"/>
    </location>
</feature>
<dbReference type="AlphaFoldDB" id="K7LWR8"/>
<keyword evidence="13" id="KW-1185">Reference proteome</keyword>
<evidence type="ECO:0000313" key="11">
    <source>
        <dbReference type="EMBL" id="KRH19125.1"/>
    </source>
</evidence>
<evidence type="ECO:0000256" key="5">
    <source>
        <dbReference type="ARBA" id="ARBA00022824"/>
    </source>
</evidence>
<keyword evidence="7" id="KW-0653">Protein transport</keyword>
<dbReference type="InterPro" id="IPR019150">
    <property type="entry name" value="Vesicle_transport_protein_Use1"/>
</dbReference>
<keyword evidence="6" id="KW-0931">ER-Golgi transport</keyword>
<evidence type="ECO:0000256" key="8">
    <source>
        <dbReference type="ARBA" id="ARBA00022989"/>
    </source>
</evidence>
<dbReference type="Proteomes" id="UP000008827">
    <property type="component" value="Chromosome 13"/>
</dbReference>
<keyword evidence="3" id="KW-0813">Transport</keyword>
<keyword evidence="9" id="KW-0472">Membrane</keyword>
<evidence type="ECO:0000313" key="13">
    <source>
        <dbReference type="Proteomes" id="UP000008827"/>
    </source>
</evidence>
<dbReference type="PANTHER" id="PTHR13050:SF7">
    <property type="entry name" value="VESICLE TRANSPORT PROTEIN USE1"/>
    <property type="match status" value="1"/>
</dbReference>
<reference evidence="12" key="2">
    <citation type="submission" date="2018-02" db="UniProtKB">
        <authorList>
            <consortium name="EnsemblPlants"/>
        </authorList>
    </citation>
    <scope>IDENTIFICATION</scope>
    <source>
        <strain evidence="12">Williams 82</strain>
    </source>
</reference>
<comment type="subcellular location">
    <subcellularLocation>
        <location evidence="1">Endoplasmic reticulum membrane</location>
        <topology evidence="1">Single-pass type IV membrane protein</topology>
    </subcellularLocation>
</comment>
<evidence type="ECO:0008006" key="14">
    <source>
        <dbReference type="Google" id="ProtNLM"/>
    </source>
</evidence>
<dbReference type="GO" id="GO:0015031">
    <property type="term" value="P:protein transport"/>
    <property type="evidence" value="ECO:0007669"/>
    <property type="project" value="UniProtKB-KW"/>
</dbReference>
<evidence type="ECO:0000256" key="4">
    <source>
        <dbReference type="ARBA" id="ARBA00022692"/>
    </source>
</evidence>
<dbReference type="EnsemblPlants" id="KRH19125">
    <property type="protein sequence ID" value="KRH19125"/>
    <property type="gene ID" value="GLYMA_13G102300"/>
</dbReference>
<sequence length="184" mass="20826">MGISKTEVNLKRLLAAAPQQQNQAKLVHYVATLREQLEQLAEERAPEGLPRISKAVLNDYSEKIEAIASKLVNHVSDPPVPKKDFERNSVEENSSEIEETKQILLSSGLRRRPVPASSTEERAHKPAETDHISPVKLDAAAHAHIEKHRYLILPKRLLSIAWQAPVVPMCEQRQYTRRVQRLLA</sequence>
<evidence type="ECO:0000256" key="9">
    <source>
        <dbReference type="ARBA" id="ARBA00023136"/>
    </source>
</evidence>
<protein>
    <recommendedName>
        <fullName evidence="14">Vesicle transport protein USE1</fullName>
    </recommendedName>
</protein>
<evidence type="ECO:0000256" key="6">
    <source>
        <dbReference type="ARBA" id="ARBA00022892"/>
    </source>
</evidence>
<feature type="region of interest" description="Disordered" evidence="10">
    <location>
        <begin position="78"/>
        <end position="131"/>
    </location>
</feature>